<feature type="region of interest" description="Disordered" evidence="1">
    <location>
        <begin position="341"/>
        <end position="360"/>
    </location>
</feature>
<dbReference type="Proteomes" id="UP001159363">
    <property type="component" value="Chromosome 7"/>
</dbReference>
<comment type="caution">
    <text evidence="2">The sequence shown here is derived from an EMBL/GenBank/DDBJ whole genome shotgun (WGS) entry which is preliminary data.</text>
</comment>
<evidence type="ECO:0000313" key="2">
    <source>
        <dbReference type="EMBL" id="KAJ8877392.1"/>
    </source>
</evidence>
<reference evidence="2 3" key="1">
    <citation type="submission" date="2023-02" db="EMBL/GenBank/DDBJ databases">
        <title>LHISI_Scaffold_Assembly.</title>
        <authorList>
            <person name="Stuart O.P."/>
            <person name="Cleave R."/>
            <person name="Magrath M.J.L."/>
            <person name="Mikheyev A.S."/>
        </authorList>
    </citation>
    <scope>NUCLEOTIDE SEQUENCE [LARGE SCALE GENOMIC DNA]</scope>
    <source>
        <strain evidence="2">Daus_M_001</strain>
        <tissue evidence="2">Leg muscle</tissue>
    </source>
</reference>
<sequence length="1159" mass="128125">MQFDSRVQLLSYIAFLCNMPCPLQCGTGTKRVKVLSFPTPLRLVTSTLRAVESANTFSSCVVAILNPGFALDACAWRAAIMKPTAWGVVGRQLVSHPGEPCFIPGWVVPKCSHVGIVLNDATGRQGFLDVFPFPLAYFIPVLLHTNLASPSPALKTPMSRAAQISSLDTSRFDLLVAEASSDCRRGGSRLLHPSPRRCRPYSNVNGWRLVTVRRYLPPRQDLNVTGLEPQRDHLGCFSIPWSTYFPTVKVAAFRLGRENDEWNGRKGSSRSLSGGGSVSCAYSRSLTSDDCAANLLPSRPVLAFELRHSIEYGAAPESRDGGNGRSPRKLADQRIVWHDSPLRQSDDPAGDMKKEKLPGLDSRRTHPDFRVWETWRTLNLPLGFLGVLPFIPPIHSSAAPSSPAYNTLLRTGKGSWWFSGQTTRLSSRLTGVLLPVGSLPDLRMWESCRTMPPLVGGFSRGSPVYGTLAFRHCSVLTLLRRHQLSRPRCDERPETPHSALGQGKLPEVKPRRATSLNVVPAAAVGRNELKDIVVMAYAQIIVFVTELKILGHRGVAVSTIHGRGEMVDRLFVCLQDIAPGPLRHLTSLLPNTPGMPFRAPWILPDRSSCIVGGCVVVVDQYGSRMLLVPRGIRATTHHCRHQSESGCYTLIVRCSTTVRVLRHKVKEWHKCQKFILLLLRRRLTPTIAKEEFRATHSTSTRRDGICFILIGHRSSQRNTSHYCGTSFRDGLLQLFHTTRLPPRRARFYSRPGSLPDFGKWESCRTLPLVGEFSWGLSFPPPFPSGAAPYSPQSPTSALKTSMLRAVHISSSMLPGVRAAISVSTFGNADNRHVMYGACPVDISARELSSRSLVCARHGPVSGWAAAERSGNMCAFPQTSALRYPLTPSRHLKLDQTAAGHSSRLEIRPSSRGISLRVFMQGADLPWRSRLARHRCGKSLGSNPGCLSGAHRITSNHNVFGGQVVDYWWRVEFQCRGSPHLHMVVWVKDHPNLNDLPRARVRACGCHAGSTSREKSALKLAGSQAIRMTDEPVNDPLMISKTFCLHSASGKLLDSHSRGPGVDSRSSHTDFGLLLFPEITLAISALASHQREPGLIPGRVTGFSQVGIVQDDAVDRRVFSGISRYPRQFIPVPLHIHFNHSHWVSRPRRPKSLHSYLRTS</sequence>
<name>A0ABQ9GZG3_9NEOP</name>
<dbReference type="EMBL" id="JARBHB010000008">
    <property type="protein sequence ID" value="KAJ8877392.1"/>
    <property type="molecule type" value="Genomic_DNA"/>
</dbReference>
<evidence type="ECO:0000256" key="1">
    <source>
        <dbReference type="SAM" id="MobiDB-lite"/>
    </source>
</evidence>
<evidence type="ECO:0000313" key="3">
    <source>
        <dbReference type="Proteomes" id="UP001159363"/>
    </source>
</evidence>
<organism evidence="2 3">
    <name type="scientific">Dryococelus australis</name>
    <dbReference type="NCBI Taxonomy" id="614101"/>
    <lineage>
        <taxon>Eukaryota</taxon>
        <taxon>Metazoa</taxon>
        <taxon>Ecdysozoa</taxon>
        <taxon>Arthropoda</taxon>
        <taxon>Hexapoda</taxon>
        <taxon>Insecta</taxon>
        <taxon>Pterygota</taxon>
        <taxon>Neoptera</taxon>
        <taxon>Polyneoptera</taxon>
        <taxon>Phasmatodea</taxon>
        <taxon>Verophasmatodea</taxon>
        <taxon>Anareolatae</taxon>
        <taxon>Phasmatidae</taxon>
        <taxon>Eurycanthinae</taxon>
        <taxon>Dryococelus</taxon>
    </lineage>
</organism>
<gene>
    <name evidence="2" type="ORF">PR048_021846</name>
</gene>
<proteinExistence type="predicted"/>
<accession>A0ABQ9GZG3</accession>
<keyword evidence="3" id="KW-1185">Reference proteome</keyword>
<feature type="region of interest" description="Disordered" evidence="1">
    <location>
        <begin position="486"/>
        <end position="506"/>
    </location>
</feature>
<protein>
    <submittedName>
        <fullName evidence="2">Uncharacterized protein</fullName>
    </submittedName>
</protein>